<keyword evidence="8" id="KW-1185">Reference proteome</keyword>
<evidence type="ECO:0000256" key="3">
    <source>
        <dbReference type="ARBA" id="ARBA00022833"/>
    </source>
</evidence>
<keyword evidence="2 4" id="KW-0863">Zinc-finger</keyword>
<keyword evidence="3" id="KW-0862">Zinc</keyword>
<dbReference type="SMART" id="SM00336">
    <property type="entry name" value="BBOX"/>
    <property type="match status" value="1"/>
</dbReference>
<evidence type="ECO:0000259" key="6">
    <source>
        <dbReference type="PROSITE" id="PS50119"/>
    </source>
</evidence>
<comment type="caution">
    <text evidence="7">The sequence shown here is derived from an EMBL/GenBank/DDBJ whole genome shotgun (WGS) entry which is preliminary data.</text>
</comment>
<name>A0A8S1M9Y8_PARPR</name>
<protein>
    <submittedName>
        <fullName evidence="7">Uncharacterized protein</fullName>
    </submittedName>
</protein>
<dbReference type="EMBL" id="CAJJDM010000058">
    <property type="protein sequence ID" value="CAD8077050.1"/>
    <property type="molecule type" value="Genomic_DNA"/>
</dbReference>
<sequence>MDKEFQCCQCQHEFNLQDRSPHVLPSCGHSICQLCVTQYLQSQLKLICNEDNIECQVDREFKFFPINQSIIVLLRKKRTVQRCHTYVTPEDAIPRISAEDVSEFSGDSQQNIQLNKNISQSHSCEILPIKENQGDLCPIHSKPLELVCQEDGEYICVNCALFGNHKFHNYKPIDAYVKEMEQTFYDITTIYEVVKELSSKIEQKIYAKEFETKILQSKDAKLQSIDMKFNELFNELNLIKEELKSKIANNYNIQFDDNKRKVESEFTQLKDQADRWLSQTGHQLNDFFVEKIQNQKLKMDAKELGNSKENGSQLISKIQFQFAQMDTYVKLIGEQQQFYVPIENIKNQFPQENKQLDQLLLDREDKLTDSDIIYQDIKDEKLTQSMYISQQPTQPASPQYNVGKNHYFSQTLTPGQFQRKDRSVTMLQTEPSEVSAPNTNRNKLSSSKFAKVQKFNKDPKLHDKIINTLAMFEKFEMIDFSTLDVTEQLIQAIDEALKNKKIVKVLKMSKCKLTDDLFAKLLSVIEESSVTALHLQSNTLTEKALDYLLNIVKAKKHFECKQIYLNGNISITQAKAKKKIEEIKKYGIQVTI</sequence>
<evidence type="ECO:0000313" key="8">
    <source>
        <dbReference type="Proteomes" id="UP000688137"/>
    </source>
</evidence>
<evidence type="ECO:0000256" key="2">
    <source>
        <dbReference type="ARBA" id="ARBA00022771"/>
    </source>
</evidence>
<dbReference type="InterPro" id="IPR050143">
    <property type="entry name" value="TRIM/RBCC"/>
</dbReference>
<dbReference type="AlphaFoldDB" id="A0A8S1M9Y8"/>
<feature type="domain" description="B box-type" evidence="6">
    <location>
        <begin position="132"/>
        <end position="173"/>
    </location>
</feature>
<feature type="domain" description="RING-type" evidence="5">
    <location>
        <begin position="7"/>
        <end position="59"/>
    </location>
</feature>
<dbReference type="PROSITE" id="PS50089">
    <property type="entry name" value="ZF_RING_2"/>
    <property type="match status" value="1"/>
</dbReference>
<dbReference type="InterPro" id="IPR000315">
    <property type="entry name" value="Znf_B-box"/>
</dbReference>
<keyword evidence="1" id="KW-0479">Metal-binding</keyword>
<dbReference type="PANTHER" id="PTHR24103">
    <property type="entry name" value="E3 UBIQUITIN-PROTEIN LIGASE TRIM"/>
    <property type="match status" value="1"/>
</dbReference>
<evidence type="ECO:0000313" key="7">
    <source>
        <dbReference type="EMBL" id="CAD8077050.1"/>
    </source>
</evidence>
<evidence type="ECO:0000256" key="4">
    <source>
        <dbReference type="PROSITE-ProRule" id="PRU00024"/>
    </source>
</evidence>
<dbReference type="Proteomes" id="UP000688137">
    <property type="component" value="Unassembled WGS sequence"/>
</dbReference>
<dbReference type="Pfam" id="PF00643">
    <property type="entry name" value="zf-B_box"/>
    <property type="match status" value="1"/>
</dbReference>
<organism evidence="7 8">
    <name type="scientific">Paramecium primaurelia</name>
    <dbReference type="NCBI Taxonomy" id="5886"/>
    <lineage>
        <taxon>Eukaryota</taxon>
        <taxon>Sar</taxon>
        <taxon>Alveolata</taxon>
        <taxon>Ciliophora</taxon>
        <taxon>Intramacronucleata</taxon>
        <taxon>Oligohymenophorea</taxon>
        <taxon>Peniculida</taxon>
        <taxon>Parameciidae</taxon>
        <taxon>Paramecium</taxon>
    </lineage>
</organism>
<dbReference type="GO" id="GO:0008270">
    <property type="term" value="F:zinc ion binding"/>
    <property type="evidence" value="ECO:0007669"/>
    <property type="project" value="UniProtKB-KW"/>
</dbReference>
<dbReference type="InterPro" id="IPR017907">
    <property type="entry name" value="Znf_RING_CS"/>
</dbReference>
<dbReference type="PROSITE" id="PS00518">
    <property type="entry name" value="ZF_RING_1"/>
    <property type="match status" value="1"/>
</dbReference>
<evidence type="ECO:0000256" key="1">
    <source>
        <dbReference type="ARBA" id="ARBA00022723"/>
    </source>
</evidence>
<gene>
    <name evidence="7" type="ORF">PPRIM_AZ9-3.1.T0570189</name>
</gene>
<reference evidence="7" key="1">
    <citation type="submission" date="2021-01" db="EMBL/GenBank/DDBJ databases">
        <authorList>
            <consortium name="Genoscope - CEA"/>
            <person name="William W."/>
        </authorList>
    </citation>
    <scope>NUCLEOTIDE SEQUENCE</scope>
</reference>
<accession>A0A8S1M9Y8</accession>
<dbReference type="OMA" id="LICNEDN"/>
<dbReference type="CDD" id="cd19769">
    <property type="entry name" value="Bbox2_TRIM16-like"/>
    <property type="match status" value="1"/>
</dbReference>
<dbReference type="PROSITE" id="PS50119">
    <property type="entry name" value="ZF_BBOX"/>
    <property type="match status" value="1"/>
</dbReference>
<evidence type="ECO:0000259" key="5">
    <source>
        <dbReference type="PROSITE" id="PS50089"/>
    </source>
</evidence>
<proteinExistence type="predicted"/>
<dbReference type="InterPro" id="IPR001841">
    <property type="entry name" value="Znf_RING"/>
</dbReference>